<evidence type="ECO:0000313" key="2">
    <source>
        <dbReference type="Proteomes" id="UP000321638"/>
    </source>
</evidence>
<organism evidence="1 2">
    <name type="scientific">Vineibacter terrae</name>
    <dbReference type="NCBI Taxonomy" id="2586908"/>
    <lineage>
        <taxon>Bacteria</taxon>
        <taxon>Pseudomonadati</taxon>
        <taxon>Pseudomonadota</taxon>
        <taxon>Alphaproteobacteria</taxon>
        <taxon>Hyphomicrobiales</taxon>
        <taxon>Vineibacter</taxon>
    </lineage>
</organism>
<accession>A0A5C8PDZ9</accession>
<evidence type="ECO:0000313" key="1">
    <source>
        <dbReference type="EMBL" id="TXL71955.1"/>
    </source>
</evidence>
<dbReference type="AlphaFoldDB" id="A0A5C8PDZ9"/>
<gene>
    <name evidence="1" type="ORF">FHP25_27350</name>
</gene>
<protein>
    <submittedName>
        <fullName evidence="1">Uncharacterized protein</fullName>
    </submittedName>
</protein>
<dbReference type="OrthoDB" id="7376148at2"/>
<dbReference type="RefSeq" id="WP_147850173.1">
    <property type="nucleotide sequence ID" value="NZ_DATAJT010000155.1"/>
</dbReference>
<reference evidence="1 2" key="1">
    <citation type="submission" date="2019-06" db="EMBL/GenBank/DDBJ databases">
        <title>New taxonomy in bacterial strain CC-CFT640, isolated from vineyard.</title>
        <authorList>
            <person name="Lin S.-Y."/>
            <person name="Tsai C.-F."/>
            <person name="Young C.-C."/>
        </authorList>
    </citation>
    <scope>NUCLEOTIDE SEQUENCE [LARGE SCALE GENOMIC DNA]</scope>
    <source>
        <strain evidence="1 2">CC-CFT640</strain>
    </source>
</reference>
<dbReference type="Proteomes" id="UP000321638">
    <property type="component" value="Unassembled WGS sequence"/>
</dbReference>
<proteinExistence type="predicted"/>
<dbReference type="EMBL" id="VDUZ01000037">
    <property type="protein sequence ID" value="TXL71955.1"/>
    <property type="molecule type" value="Genomic_DNA"/>
</dbReference>
<sequence>MAKGWTVEIITKGRPGSLPVRSLYAIAIDNPDKALSEVKRRVTLLDHQEAVLGDWLSDENVAEHGLRIDEMKQLK</sequence>
<keyword evidence="2" id="KW-1185">Reference proteome</keyword>
<name>A0A5C8PDZ9_9HYPH</name>
<comment type="caution">
    <text evidence="1">The sequence shown here is derived from an EMBL/GenBank/DDBJ whole genome shotgun (WGS) entry which is preliminary data.</text>
</comment>